<comment type="caution">
    <text evidence="2">The sequence shown here is derived from an EMBL/GenBank/DDBJ whole genome shotgun (WGS) entry which is preliminary data.</text>
</comment>
<dbReference type="EMBL" id="QXDJ01000003">
    <property type="protein sequence ID" value="RII34374.1"/>
    <property type="molecule type" value="Genomic_DNA"/>
</dbReference>
<proteinExistence type="predicted"/>
<dbReference type="GO" id="GO:0016491">
    <property type="term" value="F:oxidoreductase activity"/>
    <property type="evidence" value="ECO:0007669"/>
    <property type="project" value="InterPro"/>
</dbReference>
<reference evidence="2 3" key="1">
    <citation type="submission" date="2018-08" db="EMBL/GenBank/DDBJ databases">
        <title>Genome of Clostridium chromiireducens C1, DSM12136.</title>
        <authorList>
            <person name="Xing M."/>
            <person name="Wei Y."/>
            <person name="Ang E.L."/>
            <person name="Zhao H."/>
            <person name="Zhang Y."/>
        </authorList>
    </citation>
    <scope>NUCLEOTIDE SEQUENCE [LARGE SCALE GENOMIC DNA]</scope>
    <source>
        <strain evidence="2 3">C1</strain>
    </source>
</reference>
<dbReference type="AlphaFoldDB" id="A0A399IMN7"/>
<dbReference type="Proteomes" id="UP000265930">
    <property type="component" value="Unassembled WGS sequence"/>
</dbReference>
<dbReference type="Pfam" id="PF00148">
    <property type="entry name" value="Oxidored_nitro"/>
    <property type="match status" value="1"/>
</dbReference>
<accession>A0A399IMN7</accession>
<gene>
    <name evidence="2" type="ORF">D2A34_14615</name>
</gene>
<dbReference type="Gene3D" id="3.40.50.1980">
    <property type="entry name" value="Nitrogenase molybdenum iron protein domain"/>
    <property type="match status" value="3"/>
</dbReference>
<dbReference type="PANTHER" id="PTHR42956">
    <property type="entry name" value="NITROGENASE IRON-MOLYBDENUM COFACTOR BIOSYNTHESIS PROTEIN NIFE"/>
    <property type="match status" value="1"/>
</dbReference>
<dbReference type="InterPro" id="IPR049939">
    <property type="entry name" value="NifE-like"/>
</dbReference>
<name>A0A399IMN7_9CLOT</name>
<evidence type="ECO:0000313" key="2">
    <source>
        <dbReference type="EMBL" id="RII34374.1"/>
    </source>
</evidence>
<evidence type="ECO:0000313" key="3">
    <source>
        <dbReference type="Proteomes" id="UP000265930"/>
    </source>
</evidence>
<dbReference type="InterPro" id="IPR000510">
    <property type="entry name" value="Nase/OxRdtase_comp1"/>
</dbReference>
<dbReference type="SUPFAM" id="SSF53807">
    <property type="entry name" value="Helical backbone' metal receptor"/>
    <property type="match status" value="1"/>
</dbReference>
<dbReference type="RefSeq" id="WP_119367136.1">
    <property type="nucleotide sequence ID" value="NZ_QXDJ01000003.1"/>
</dbReference>
<feature type="domain" description="Nitrogenase/oxidoreductase component 1" evidence="1">
    <location>
        <begin position="20"/>
        <end position="429"/>
    </location>
</feature>
<protein>
    <submittedName>
        <fullName evidence="2">Nitrogenase associated protein N</fullName>
    </submittedName>
</protein>
<evidence type="ECO:0000259" key="1">
    <source>
        <dbReference type="Pfam" id="PF00148"/>
    </source>
</evidence>
<organism evidence="2 3">
    <name type="scientific">Clostridium chromiireducens</name>
    <dbReference type="NCBI Taxonomy" id="225345"/>
    <lineage>
        <taxon>Bacteria</taxon>
        <taxon>Bacillati</taxon>
        <taxon>Bacillota</taxon>
        <taxon>Clostridia</taxon>
        <taxon>Eubacteriales</taxon>
        <taxon>Clostridiaceae</taxon>
        <taxon>Clostridium</taxon>
    </lineage>
</organism>
<dbReference type="PANTHER" id="PTHR42956:SF1">
    <property type="entry name" value="NITROGENASE IRON-MOLYBDENUM COFACTOR BIOSYNTHESIS PROTEIN NIFE"/>
    <property type="match status" value="1"/>
</dbReference>
<sequence length="447" mass="50179">MYDELKFSNCNHSKDPLIGCALEGVASVIAGIKDVSIVIHSPQGCSSTVASAFDSHEVDFTKRKVGCTRLFESDIILGAAEKLENLIKEADNTFNTKVMFVVGTCAADIIGEDIKGLCDSLQSEVKSKLIPVFAGGFRGNTYDGIDIGLKELLNFIEKSEDKIANTVNIIAPQGSINPTWWADLNWLKSSLDFLGIRVQTVIPYDISLEDLKDASKASANILLSQDVGYKFCKKMEEEFNIPLILNDIPLPIGLENTARWLRELGKYFKVEKRVEKLIKQGEDSVISILRRRALMIIPRYRNCKIAISADATMGIGLIRMLFKELEMIPELILLRSSNSEMSKILDKELKELCINPKVAFGVDGYQIKEALKSVYVDSIIGSSWEKYIGEEIGIKLSFDNFSPTNRDVYVDRAYMGYDGMLNILEIIGNDWERSYRSKEIDWAENFK</sequence>